<dbReference type="Proteomes" id="UP000078237">
    <property type="component" value="Unassembled WGS sequence"/>
</dbReference>
<name>A0A175VXN9_9PEZI</name>
<organism evidence="1 2">
    <name type="scientific">Madurella mycetomatis</name>
    <dbReference type="NCBI Taxonomy" id="100816"/>
    <lineage>
        <taxon>Eukaryota</taxon>
        <taxon>Fungi</taxon>
        <taxon>Dikarya</taxon>
        <taxon>Ascomycota</taxon>
        <taxon>Pezizomycotina</taxon>
        <taxon>Sordariomycetes</taxon>
        <taxon>Sordariomycetidae</taxon>
        <taxon>Sordariales</taxon>
        <taxon>Sordariales incertae sedis</taxon>
        <taxon>Madurella</taxon>
    </lineage>
</organism>
<reference evidence="1 2" key="1">
    <citation type="journal article" date="2016" name="Genome Announc.">
        <title>Genome Sequence of Madurella mycetomatis mm55, Isolated from a Human Mycetoma Case in Sudan.</title>
        <authorList>
            <person name="Smit S."/>
            <person name="Derks M.F."/>
            <person name="Bervoets S."/>
            <person name="Fahal A."/>
            <person name="van Leeuwen W."/>
            <person name="van Belkum A."/>
            <person name="van de Sande W.W."/>
        </authorList>
    </citation>
    <scope>NUCLEOTIDE SEQUENCE [LARGE SCALE GENOMIC DNA]</scope>
    <source>
        <strain evidence="2">mm55</strain>
    </source>
</reference>
<evidence type="ECO:0000313" key="1">
    <source>
        <dbReference type="EMBL" id="KXX76307.1"/>
    </source>
</evidence>
<evidence type="ECO:0000313" key="2">
    <source>
        <dbReference type="Proteomes" id="UP000078237"/>
    </source>
</evidence>
<dbReference type="STRING" id="100816.A0A175VXN9"/>
<protein>
    <submittedName>
        <fullName evidence="1">Uncharacterized protein</fullName>
    </submittedName>
</protein>
<keyword evidence="2" id="KW-1185">Reference proteome</keyword>
<gene>
    <name evidence="1" type="ORF">MMYC01_205313</name>
</gene>
<dbReference type="EMBL" id="LCTW02000217">
    <property type="protein sequence ID" value="KXX76307.1"/>
    <property type="molecule type" value="Genomic_DNA"/>
</dbReference>
<dbReference type="OrthoDB" id="2998174at2759"/>
<proteinExistence type="predicted"/>
<dbReference type="VEuPathDB" id="FungiDB:MMYC01_205313"/>
<sequence>MWLEPEAGPVGKRFLLSADTGLTYTERVYEGGDAETKVFMVKYVAVAIFFNMSSTVAVGLEFAGHYLARPVQDKFARHMSDPFASNMLLHQCTPYIEGRTHEHRIQRNQAAILELRTILLSINDVLSVTKELLTSDTTSSLAMLTKERRFIDTPGTERDGGWCLRDSLRRSWEMPWSPGRASTACCD</sequence>
<accession>A0A175VXN9</accession>
<dbReference type="AlphaFoldDB" id="A0A175VXN9"/>
<comment type="caution">
    <text evidence="1">The sequence shown here is derived from an EMBL/GenBank/DDBJ whole genome shotgun (WGS) entry which is preliminary data.</text>
</comment>